<comment type="caution">
    <text evidence="3">The sequence shown here is derived from an EMBL/GenBank/DDBJ whole genome shotgun (WGS) entry which is preliminary data.</text>
</comment>
<evidence type="ECO:0000259" key="2">
    <source>
        <dbReference type="Pfam" id="PF00248"/>
    </source>
</evidence>
<evidence type="ECO:0000313" key="3">
    <source>
        <dbReference type="EMBL" id="PSH64451.1"/>
    </source>
</evidence>
<dbReference type="AlphaFoldDB" id="A0A2P7BDA9"/>
<gene>
    <name evidence="3" type="ORF">CU103_11110</name>
</gene>
<reference evidence="4" key="1">
    <citation type="submission" date="2017-11" db="EMBL/GenBank/DDBJ databases">
        <authorList>
            <person name="Kuznetsova I."/>
            <person name="Sazanova A."/>
            <person name="Chirak E."/>
            <person name="Safronova V."/>
            <person name="Willems A."/>
        </authorList>
    </citation>
    <scope>NUCLEOTIDE SEQUENCE [LARGE SCALE GENOMIC DNA]</scope>
    <source>
        <strain evidence="4">CCBAU 03422</strain>
    </source>
</reference>
<dbReference type="GO" id="GO:0016491">
    <property type="term" value="F:oxidoreductase activity"/>
    <property type="evidence" value="ECO:0007669"/>
    <property type="project" value="UniProtKB-KW"/>
</dbReference>
<protein>
    <submittedName>
        <fullName evidence="3">Oxidoreductase</fullName>
    </submittedName>
</protein>
<dbReference type="SUPFAM" id="SSF51430">
    <property type="entry name" value="NAD(P)-linked oxidoreductase"/>
    <property type="match status" value="1"/>
</dbReference>
<feature type="domain" description="NADP-dependent oxidoreductase" evidence="2">
    <location>
        <begin position="18"/>
        <end position="311"/>
    </location>
</feature>
<dbReference type="Pfam" id="PF00248">
    <property type="entry name" value="Aldo_ket_red"/>
    <property type="match status" value="1"/>
</dbReference>
<dbReference type="Proteomes" id="UP000241764">
    <property type="component" value="Unassembled WGS sequence"/>
</dbReference>
<keyword evidence="1" id="KW-0560">Oxidoreductase</keyword>
<evidence type="ECO:0000313" key="4">
    <source>
        <dbReference type="Proteomes" id="UP000241764"/>
    </source>
</evidence>
<dbReference type="PANTHER" id="PTHR43364">
    <property type="entry name" value="NADH-SPECIFIC METHYLGLYOXAL REDUCTASE-RELATED"/>
    <property type="match status" value="1"/>
</dbReference>
<dbReference type="GO" id="GO:0005829">
    <property type="term" value="C:cytosol"/>
    <property type="evidence" value="ECO:0007669"/>
    <property type="project" value="TreeGrafter"/>
</dbReference>
<name>A0A2P7BDA9_9HYPH</name>
<keyword evidence="4" id="KW-1185">Reference proteome</keyword>
<dbReference type="EMBL" id="PGGM01000004">
    <property type="protein sequence ID" value="PSH64451.1"/>
    <property type="molecule type" value="Genomic_DNA"/>
</dbReference>
<organism evidence="3 4">
    <name type="scientific">Phyllobacterium sophorae</name>
    <dbReference type="NCBI Taxonomy" id="1520277"/>
    <lineage>
        <taxon>Bacteria</taxon>
        <taxon>Pseudomonadati</taxon>
        <taxon>Pseudomonadota</taxon>
        <taxon>Alphaproteobacteria</taxon>
        <taxon>Hyphomicrobiales</taxon>
        <taxon>Phyllobacteriaceae</taxon>
        <taxon>Phyllobacterium</taxon>
    </lineage>
</organism>
<accession>A0A2P7BDA9</accession>
<sequence>MRYKLFGNHTGLRVSEFALGTGNFGTGWGYGSTPDIARPIFDGYAEAGGNFIDTSDSYQFGQSESMIGEFIAPERDSFVLATKYSHGASANPSLSAVGNSRKSMIQAVEASLKRLKTDRIDLLWVHMSDEMTPIEEIVRGLDDLVRAGKIIYTGFSNFAAWRIASGATIASLRGWTPVAGLQTEYSLVERSAERELLPMAKGFGLGTVGWSPLGGGLLTGKYRRGEEGRATGLGVVIQHEDSPQRTAIIDELLAISDEIGAAPSHVGIAWVAAKGVMPIIGPKTVEQLRDNLAAASLVLTAEHIDRLDKVSAIPLGAPHELLTNGRTKQRLAGGKLELLDLSSAPLI</sequence>
<dbReference type="CDD" id="cd19080">
    <property type="entry name" value="AKR_AKR9A_9B"/>
    <property type="match status" value="1"/>
</dbReference>
<dbReference type="PANTHER" id="PTHR43364:SF4">
    <property type="entry name" value="NAD(P)-LINKED OXIDOREDUCTASE SUPERFAMILY PROTEIN"/>
    <property type="match status" value="1"/>
</dbReference>
<dbReference type="InterPro" id="IPR023210">
    <property type="entry name" value="NADP_OxRdtase_dom"/>
</dbReference>
<dbReference type="Gene3D" id="3.20.20.100">
    <property type="entry name" value="NADP-dependent oxidoreductase domain"/>
    <property type="match status" value="1"/>
</dbReference>
<dbReference type="RefSeq" id="WP_106664005.1">
    <property type="nucleotide sequence ID" value="NZ_PGGM01000004.1"/>
</dbReference>
<proteinExistence type="predicted"/>
<dbReference type="InterPro" id="IPR050523">
    <property type="entry name" value="AKR_Detox_Biosynth"/>
</dbReference>
<evidence type="ECO:0000256" key="1">
    <source>
        <dbReference type="ARBA" id="ARBA00023002"/>
    </source>
</evidence>
<dbReference type="OrthoDB" id="9803483at2"/>
<dbReference type="InterPro" id="IPR036812">
    <property type="entry name" value="NAD(P)_OxRdtase_dom_sf"/>
</dbReference>